<dbReference type="PROSITE" id="PS50194">
    <property type="entry name" value="FILAMIN_REPEAT"/>
    <property type="match status" value="1"/>
</dbReference>
<dbReference type="InterPro" id="IPR017868">
    <property type="entry name" value="Filamin/ABP280_repeat-like"/>
</dbReference>
<feature type="compositionally biased region" description="Low complexity" evidence="1">
    <location>
        <begin position="786"/>
        <end position="804"/>
    </location>
</feature>
<dbReference type="InterPro" id="IPR013783">
    <property type="entry name" value="Ig-like_fold"/>
</dbReference>
<gene>
    <name evidence="3" type="ORF">O1G21_11015</name>
</gene>
<feature type="region of interest" description="Disordered" evidence="1">
    <location>
        <begin position="141"/>
        <end position="197"/>
    </location>
</feature>
<feature type="domain" description="DUF11" evidence="2">
    <location>
        <begin position="568"/>
        <end position="669"/>
    </location>
</feature>
<dbReference type="Gene3D" id="2.60.40.10">
    <property type="entry name" value="Immunoglobulins"/>
    <property type="match status" value="1"/>
</dbReference>
<dbReference type="EMBL" id="CP115450">
    <property type="protein sequence ID" value="WBP86319.1"/>
    <property type="molecule type" value="Genomic_DNA"/>
</dbReference>
<feature type="domain" description="DUF11" evidence="2">
    <location>
        <begin position="690"/>
        <end position="791"/>
    </location>
</feature>
<feature type="domain" description="DUF11" evidence="2">
    <location>
        <begin position="453"/>
        <end position="558"/>
    </location>
</feature>
<feature type="region of interest" description="Disordered" evidence="1">
    <location>
        <begin position="786"/>
        <end position="825"/>
    </location>
</feature>
<dbReference type="Proteomes" id="UP001212821">
    <property type="component" value="Chromosome"/>
</dbReference>
<dbReference type="Pfam" id="PF01345">
    <property type="entry name" value="DUF11"/>
    <property type="match status" value="4"/>
</dbReference>
<evidence type="ECO:0000259" key="2">
    <source>
        <dbReference type="Pfam" id="PF01345"/>
    </source>
</evidence>
<feature type="region of interest" description="Disordered" evidence="1">
    <location>
        <begin position="539"/>
        <end position="563"/>
    </location>
</feature>
<dbReference type="InterPro" id="IPR001434">
    <property type="entry name" value="OmcB-like_DUF11"/>
</dbReference>
<evidence type="ECO:0000313" key="4">
    <source>
        <dbReference type="Proteomes" id="UP001212821"/>
    </source>
</evidence>
<proteinExistence type="predicted"/>
<name>A0ABY7Q1I2_9ACTN</name>
<sequence length="825" mass="79131">MAARHTGGVRAAAPVSRTFDYTGASESYTVPVGAVVTITADGAGGGDLTGCSVFFGNPGGTGGRVVTTLPVATVSTTYTINVGGAGGKDCGSTAAGGYNGGGAGGKDVGDRDSGAGGGGASSVSVNGGLLVVGGGGGGAGNGSGFTVPPLSGGRGGDGGRDATDGSVGVSVPLLSAPGEGGGGASTPRGTAGAGGAGGQYPAAQCRGVAGATGSSFAGAAVGNGGAGGQGAPNDFPDICVGGSGGGGGGGGYFGGGGGGGSAEPINHFGEFPLVGAAGGGGGGGGSSFATPSGSGTSFVASPIGTANNNGQVTISYRVLSIPVLTISKRHTGNFTQRQQGTYTIAVGNDGSGPTDGSTVTMKDTLPSGLTAAGISGPGWSCDLSTVTCNRRDVLVAGAAYPDISLTVDVSPTAPAQVTNTATASGGGDGTATATDPTTVIPAVPSLTISKAHSGNFIQGRQGTYTITVGNNGNGPTNGTPVIMKDTLPSAMTAAGISGDGWACDLSTVTCNRRDVLVAGAAYPDISLTVDVSPTAPAQVTNTATASGGGDGTATATDPTTINPAGPSLTISKTHSGKFTPNQGGVYTITVGNNGTAPTRGTPVIVKDTLPAGLTAAGISGSNWTCDLSAVTCTRSDPLAAGASYPPITLTVNVSPQAPRELVNTATVTGGGDGTATAVDRVIRGTAPPSLTISKTHTGNFTPGQQGTYTITVGNDGSGPTDGSTVTMRDTLPSGLTAAGISGDGWACDLSTVTCTRSDPLAAGASYPSITLTVKVSCRVPHEVTNTATATGGGDTITHTATDPTTIKRDREDEGERCHDEHRVVA</sequence>
<evidence type="ECO:0000313" key="3">
    <source>
        <dbReference type="EMBL" id="WBP86319.1"/>
    </source>
</evidence>
<feature type="compositionally biased region" description="Basic and acidic residues" evidence="1">
    <location>
        <begin position="805"/>
        <end position="825"/>
    </location>
</feature>
<keyword evidence="4" id="KW-1185">Reference proteome</keyword>
<dbReference type="InterPro" id="IPR047589">
    <property type="entry name" value="DUF11_rpt"/>
</dbReference>
<feature type="domain" description="DUF11" evidence="2">
    <location>
        <begin position="327"/>
        <end position="425"/>
    </location>
</feature>
<organism evidence="3 4">
    <name type="scientific">Kitasatospora cathayae</name>
    <dbReference type="NCBI Taxonomy" id="3004092"/>
    <lineage>
        <taxon>Bacteria</taxon>
        <taxon>Bacillati</taxon>
        <taxon>Actinomycetota</taxon>
        <taxon>Actinomycetes</taxon>
        <taxon>Kitasatosporales</taxon>
        <taxon>Streptomycetaceae</taxon>
        <taxon>Kitasatospora</taxon>
    </lineage>
</organism>
<reference evidence="4" key="1">
    <citation type="submission" date="2022-12" db="EMBL/GenBank/DDBJ databases">
        <authorList>
            <person name="Mo P."/>
        </authorList>
    </citation>
    <scope>NUCLEOTIDE SEQUENCE [LARGE SCALE GENOMIC DNA]</scope>
    <source>
        <strain evidence="4">HUAS 3-15</strain>
    </source>
</reference>
<protein>
    <recommendedName>
        <fullName evidence="2">DUF11 domain-containing protein</fullName>
    </recommendedName>
</protein>
<dbReference type="NCBIfam" id="TIGR01451">
    <property type="entry name" value="B_ant_repeat"/>
    <property type="match status" value="3"/>
</dbReference>
<evidence type="ECO:0000256" key="1">
    <source>
        <dbReference type="SAM" id="MobiDB-lite"/>
    </source>
</evidence>
<dbReference type="RefSeq" id="WP_270142886.1">
    <property type="nucleotide sequence ID" value="NZ_CP115450.1"/>
</dbReference>
<accession>A0ABY7Q1I2</accession>